<evidence type="ECO:0000313" key="2">
    <source>
        <dbReference type="EMBL" id="GJN19777.1"/>
    </source>
</evidence>
<organism evidence="2 3">
    <name type="scientific">Eleusine coracana subsp. coracana</name>
    <dbReference type="NCBI Taxonomy" id="191504"/>
    <lineage>
        <taxon>Eukaryota</taxon>
        <taxon>Viridiplantae</taxon>
        <taxon>Streptophyta</taxon>
        <taxon>Embryophyta</taxon>
        <taxon>Tracheophyta</taxon>
        <taxon>Spermatophyta</taxon>
        <taxon>Magnoliopsida</taxon>
        <taxon>Liliopsida</taxon>
        <taxon>Poales</taxon>
        <taxon>Poaceae</taxon>
        <taxon>PACMAD clade</taxon>
        <taxon>Chloridoideae</taxon>
        <taxon>Cynodonteae</taxon>
        <taxon>Eleusininae</taxon>
        <taxon>Eleusine</taxon>
    </lineage>
</organism>
<dbReference type="PANTHER" id="PTHR13134:SF3">
    <property type="entry name" value="TRAFFICKING PROTEIN PARTICLE COMPLEX SUBUNIT 13"/>
    <property type="match status" value="1"/>
</dbReference>
<keyword evidence="3" id="KW-1185">Reference proteome</keyword>
<dbReference type="PANTHER" id="PTHR13134">
    <property type="entry name" value="TRAFFICKING PROTEIN PARTICLE COMPLEX SUBUNIT 13"/>
    <property type="match status" value="1"/>
</dbReference>
<dbReference type="InterPro" id="IPR010378">
    <property type="entry name" value="TRAPPC13"/>
</dbReference>
<sequence length="225" mass="24590">MASPYAGAQPAYPATSAAAAGQQNHLLAFRVMRLSRPSLQPDPAALLRFDPRDVFLPEDALTSPDPSAAADYLQRLLHPADSAAAVPGDFSFRDRLLLRDPADALALPGLLVLPQSFGAIYLGETFCSYISINNSSSFEARDVVIKPTASKDVDLRAMKVPPIIYVERPFMVLPLIEAFESIKFDMSLVATQLGVQKISGITMYAVQEKKYYEPLPDIEIFVDAE</sequence>
<dbReference type="Proteomes" id="UP001054889">
    <property type="component" value="Unassembled WGS sequence"/>
</dbReference>
<evidence type="ECO:0000313" key="3">
    <source>
        <dbReference type="Proteomes" id="UP001054889"/>
    </source>
</evidence>
<dbReference type="Pfam" id="PF06159">
    <property type="entry name" value="TRAPPC13_N"/>
    <property type="match status" value="1"/>
</dbReference>
<dbReference type="GO" id="GO:1990072">
    <property type="term" value="C:TRAPPIII protein complex"/>
    <property type="evidence" value="ECO:0007669"/>
    <property type="project" value="TreeGrafter"/>
</dbReference>
<dbReference type="InterPro" id="IPR055427">
    <property type="entry name" value="TRAPPC13_N"/>
</dbReference>
<proteinExistence type="predicted"/>
<accession>A0AAV5EB62</accession>
<gene>
    <name evidence="2" type="primary">gb07086</name>
    <name evidence="2" type="ORF">PR202_gb07086</name>
</gene>
<reference evidence="2" key="2">
    <citation type="submission" date="2021-12" db="EMBL/GenBank/DDBJ databases">
        <title>Resequencing data analysis of finger millet.</title>
        <authorList>
            <person name="Hatakeyama M."/>
            <person name="Aluri S."/>
            <person name="Balachadran M.T."/>
            <person name="Sivarajan S.R."/>
            <person name="Poveda L."/>
            <person name="Shimizu-Inatsugi R."/>
            <person name="Schlapbach R."/>
            <person name="Sreeman S.M."/>
            <person name="Shimizu K.K."/>
        </authorList>
    </citation>
    <scope>NUCLEOTIDE SEQUENCE</scope>
</reference>
<reference evidence="2" key="1">
    <citation type="journal article" date="2018" name="DNA Res.">
        <title>Multiple hybrid de novo genome assembly of finger millet, an orphan allotetraploid crop.</title>
        <authorList>
            <person name="Hatakeyama M."/>
            <person name="Aluri S."/>
            <person name="Balachadran M.T."/>
            <person name="Sivarajan S.R."/>
            <person name="Patrignani A."/>
            <person name="Gruter S."/>
            <person name="Poveda L."/>
            <person name="Shimizu-Inatsugi R."/>
            <person name="Baeten J."/>
            <person name="Francoijs K.J."/>
            <person name="Nataraja K.N."/>
            <person name="Reddy Y.A.N."/>
            <person name="Phadnis S."/>
            <person name="Ravikumar R.L."/>
            <person name="Schlapbach R."/>
            <person name="Sreeman S.M."/>
            <person name="Shimizu K.K."/>
        </authorList>
    </citation>
    <scope>NUCLEOTIDE SEQUENCE</scope>
</reference>
<dbReference type="AlphaFoldDB" id="A0AAV5EB62"/>
<comment type="caution">
    <text evidence="2">The sequence shown here is derived from an EMBL/GenBank/DDBJ whole genome shotgun (WGS) entry which is preliminary data.</text>
</comment>
<evidence type="ECO:0000259" key="1">
    <source>
        <dbReference type="Pfam" id="PF06159"/>
    </source>
</evidence>
<protein>
    <recommendedName>
        <fullName evidence="1">Trafficking protein particle complex subunit 13 N-terminal domain-containing protein</fullName>
    </recommendedName>
</protein>
<dbReference type="EMBL" id="BQKI01000074">
    <property type="protein sequence ID" value="GJN19777.1"/>
    <property type="molecule type" value="Genomic_DNA"/>
</dbReference>
<feature type="domain" description="Trafficking protein particle complex subunit 13 N-terminal" evidence="1">
    <location>
        <begin position="25"/>
        <end position="147"/>
    </location>
</feature>
<name>A0AAV5EB62_ELECO</name>